<evidence type="ECO:0000259" key="3">
    <source>
        <dbReference type="PROSITE" id="PS51462"/>
    </source>
</evidence>
<evidence type="ECO:0000313" key="4">
    <source>
        <dbReference type="EMBL" id="MTD95960.1"/>
    </source>
</evidence>
<dbReference type="InterPro" id="IPR000086">
    <property type="entry name" value="NUDIX_hydrolase_dom"/>
</dbReference>
<dbReference type="GO" id="GO:0016787">
    <property type="term" value="F:hydrolase activity"/>
    <property type="evidence" value="ECO:0007669"/>
    <property type="project" value="UniProtKB-KW"/>
</dbReference>
<evidence type="ECO:0000313" key="5">
    <source>
        <dbReference type="Proteomes" id="UP000440694"/>
    </source>
</evidence>
<comment type="caution">
    <text evidence="4">The sequence shown here is derived from an EMBL/GenBank/DDBJ whole genome shotgun (WGS) entry which is preliminary data.</text>
</comment>
<organism evidence="4 5">
    <name type="scientific">Hyphomicrobium album</name>
    <dbReference type="NCBI Taxonomy" id="2665159"/>
    <lineage>
        <taxon>Bacteria</taxon>
        <taxon>Pseudomonadati</taxon>
        <taxon>Pseudomonadota</taxon>
        <taxon>Alphaproteobacteria</taxon>
        <taxon>Hyphomicrobiales</taxon>
        <taxon>Hyphomicrobiaceae</taxon>
        <taxon>Hyphomicrobium</taxon>
    </lineage>
</organism>
<dbReference type="InterPro" id="IPR015797">
    <property type="entry name" value="NUDIX_hydrolase-like_dom_sf"/>
</dbReference>
<reference evidence="4 5" key="1">
    <citation type="submission" date="2019-11" db="EMBL/GenBank/DDBJ databases">
        <title>Identification of a novel strain.</title>
        <authorList>
            <person name="Xu Q."/>
            <person name="Wang G."/>
        </authorList>
    </citation>
    <scope>NUCLEOTIDE SEQUENCE [LARGE SCALE GENOMIC DNA]</scope>
    <source>
        <strain evidence="5">xq</strain>
    </source>
</reference>
<dbReference type="PANTHER" id="PTHR43046">
    <property type="entry name" value="GDP-MANNOSE MANNOSYL HYDROLASE"/>
    <property type="match status" value="1"/>
</dbReference>
<comment type="cofactor">
    <cofactor evidence="1">
        <name>Mg(2+)</name>
        <dbReference type="ChEBI" id="CHEBI:18420"/>
    </cofactor>
</comment>
<dbReference type="CDD" id="cd04680">
    <property type="entry name" value="NUDIX_Hydrolase"/>
    <property type="match status" value="1"/>
</dbReference>
<proteinExistence type="predicted"/>
<dbReference type="PANTHER" id="PTHR43046:SF16">
    <property type="entry name" value="ADP-RIBOSE PYROPHOSPHATASE YJHB-RELATED"/>
    <property type="match status" value="1"/>
</dbReference>
<dbReference type="EMBL" id="WMBQ01000002">
    <property type="protein sequence ID" value="MTD95960.1"/>
    <property type="molecule type" value="Genomic_DNA"/>
</dbReference>
<evidence type="ECO:0000256" key="2">
    <source>
        <dbReference type="ARBA" id="ARBA00022801"/>
    </source>
</evidence>
<dbReference type="Pfam" id="PF00293">
    <property type="entry name" value="NUDIX"/>
    <property type="match status" value="1"/>
</dbReference>
<protein>
    <submittedName>
        <fullName evidence="4">NUDIX domain-containing protein</fullName>
    </submittedName>
</protein>
<gene>
    <name evidence="4" type="ORF">GIW81_16600</name>
</gene>
<name>A0A6I3KPT8_9HYPH</name>
<dbReference type="SUPFAM" id="SSF55811">
    <property type="entry name" value="Nudix"/>
    <property type="match status" value="1"/>
</dbReference>
<dbReference type="Gene3D" id="3.90.79.10">
    <property type="entry name" value="Nucleoside Triphosphate Pyrophosphohydrolase"/>
    <property type="match status" value="1"/>
</dbReference>
<feature type="domain" description="Nudix hydrolase" evidence="3">
    <location>
        <begin position="20"/>
        <end position="145"/>
    </location>
</feature>
<keyword evidence="5" id="KW-1185">Reference proteome</keyword>
<dbReference type="RefSeq" id="WP_154740439.1">
    <property type="nucleotide sequence ID" value="NZ_WMBQ01000002.1"/>
</dbReference>
<evidence type="ECO:0000256" key="1">
    <source>
        <dbReference type="ARBA" id="ARBA00001946"/>
    </source>
</evidence>
<accession>A0A6I3KPT8</accession>
<sequence length="153" mass="17413">MSRPPIVGKVLQRYWRLSRGLTMGVQGAVIDKDDRILLIRHTYRPGWHFPGGGVERMETVETALARELDEEACVAMRGKPELFGIYANFRLFPNDHVALFLVRDWQQVRTPAPTFEIAEQGMFARDALPADINAPTARRIAEIFDGAPRAHDW</sequence>
<keyword evidence="2" id="KW-0378">Hydrolase</keyword>
<dbReference type="PROSITE" id="PS51462">
    <property type="entry name" value="NUDIX"/>
    <property type="match status" value="1"/>
</dbReference>
<dbReference type="Proteomes" id="UP000440694">
    <property type="component" value="Unassembled WGS sequence"/>
</dbReference>
<dbReference type="AlphaFoldDB" id="A0A6I3KPT8"/>